<sequence>MPQEDLKILGRKGGEPIVSKEEGRRNLADIIGRIDNLKKAARRIKPEPQCRLKDVQTAYFSNGARQAVYAHKSCC</sequence>
<reference evidence="1" key="1">
    <citation type="submission" date="2018-06" db="EMBL/GenBank/DDBJ databases">
        <authorList>
            <consortium name="Pathogen Informatics"/>
            <person name="Doyle S."/>
        </authorList>
    </citation>
    <scope>NUCLEOTIDE SEQUENCE [LARGE SCALE GENOMIC DNA]</scope>
    <source>
        <strain evidence="1">NCTC11421</strain>
    </source>
</reference>
<name>A0A378VWZ1_NEIGO</name>
<dbReference type="EMBL" id="UGRI01000001">
    <property type="protein sequence ID" value="SUA21782.1"/>
    <property type="molecule type" value="Genomic_DNA"/>
</dbReference>
<gene>
    <name evidence="1" type="primary">rep_5</name>
    <name evidence="1" type="ORF">NCTC11421_01659</name>
</gene>
<keyword evidence="1" id="KW-0378">Hydrolase</keyword>
<proteinExistence type="predicted"/>
<protein>
    <submittedName>
        <fullName evidence="1">ATP-dependent DNA helicase</fullName>
    </submittedName>
</protein>
<dbReference type="AlphaFoldDB" id="A0A378VWZ1"/>
<keyword evidence="1" id="KW-0347">Helicase</keyword>
<dbReference type="GO" id="GO:0004386">
    <property type="term" value="F:helicase activity"/>
    <property type="evidence" value="ECO:0007669"/>
    <property type="project" value="UniProtKB-KW"/>
</dbReference>
<keyword evidence="1" id="KW-0547">Nucleotide-binding</keyword>
<keyword evidence="1" id="KW-0067">ATP-binding</keyword>
<organism evidence="1">
    <name type="scientific">Neisseria gonorrhoeae</name>
    <dbReference type="NCBI Taxonomy" id="485"/>
    <lineage>
        <taxon>Bacteria</taxon>
        <taxon>Pseudomonadati</taxon>
        <taxon>Pseudomonadota</taxon>
        <taxon>Betaproteobacteria</taxon>
        <taxon>Neisseriales</taxon>
        <taxon>Neisseriaceae</taxon>
        <taxon>Neisseria</taxon>
    </lineage>
</organism>
<accession>A0A378VWZ1</accession>
<evidence type="ECO:0000313" key="1">
    <source>
        <dbReference type="EMBL" id="SUA21782.1"/>
    </source>
</evidence>